<accession>A0ABW2BR65</accession>
<reference evidence="2" key="1">
    <citation type="journal article" date="2019" name="Int. J. Syst. Evol. Microbiol.">
        <title>The Global Catalogue of Microorganisms (GCM) 10K type strain sequencing project: providing services to taxonomists for standard genome sequencing and annotation.</title>
        <authorList>
            <consortium name="The Broad Institute Genomics Platform"/>
            <consortium name="The Broad Institute Genome Sequencing Center for Infectious Disease"/>
            <person name="Wu L."/>
            <person name="Ma J."/>
        </authorList>
    </citation>
    <scope>NUCLEOTIDE SEQUENCE [LARGE SCALE GENOMIC DNA]</scope>
    <source>
        <strain evidence="2">CCUG 48316</strain>
    </source>
</reference>
<organism evidence="1 2">
    <name type="scientific">Methylobacterium komagatae</name>
    <dbReference type="NCBI Taxonomy" id="374425"/>
    <lineage>
        <taxon>Bacteria</taxon>
        <taxon>Pseudomonadati</taxon>
        <taxon>Pseudomonadota</taxon>
        <taxon>Alphaproteobacteria</taxon>
        <taxon>Hyphomicrobiales</taxon>
        <taxon>Methylobacteriaceae</taxon>
        <taxon>Methylobacterium</taxon>
    </lineage>
</organism>
<name>A0ABW2BR65_9HYPH</name>
<evidence type="ECO:0000313" key="2">
    <source>
        <dbReference type="Proteomes" id="UP001596292"/>
    </source>
</evidence>
<proteinExistence type="predicted"/>
<sequence>MADIIAWSIRRSIWPFAPDNGAGRTGLNLDGVNLLEVAKTVLEDMQEPPRNVLASIQERINCNEQDARTIWNACVGSMIASGSADAK</sequence>
<gene>
    <name evidence="1" type="ORF">ACFQE0_25970</name>
</gene>
<dbReference type="EMBL" id="JBHSWN010000001">
    <property type="protein sequence ID" value="MFC6792700.1"/>
    <property type="molecule type" value="Genomic_DNA"/>
</dbReference>
<keyword evidence="2" id="KW-1185">Reference proteome</keyword>
<dbReference type="Proteomes" id="UP001596292">
    <property type="component" value="Unassembled WGS sequence"/>
</dbReference>
<comment type="caution">
    <text evidence="1">The sequence shown here is derived from an EMBL/GenBank/DDBJ whole genome shotgun (WGS) entry which is preliminary data.</text>
</comment>
<protein>
    <submittedName>
        <fullName evidence="1">Uncharacterized protein</fullName>
    </submittedName>
</protein>
<evidence type="ECO:0000313" key="1">
    <source>
        <dbReference type="EMBL" id="MFC6792700.1"/>
    </source>
</evidence>